<keyword evidence="5 10" id="KW-0819">tRNA processing</keyword>
<evidence type="ECO:0000256" key="6">
    <source>
        <dbReference type="ARBA" id="ARBA00022741"/>
    </source>
</evidence>
<keyword evidence="4 10" id="KW-0808">Transferase</keyword>
<gene>
    <name evidence="10" type="primary">miaA</name>
    <name evidence="14" type="ORF">EJ73_02457</name>
</gene>
<dbReference type="AlphaFoldDB" id="A0A318HPY2"/>
<comment type="function">
    <text evidence="2 10 12">Catalyzes the transfer of a dimethylallyl group onto the adenine at position 37 in tRNAs that read codons beginning with uridine, leading to the formation of N6-(dimethylallyl)adenosine (i(6)A).</text>
</comment>
<feature type="binding site" evidence="10">
    <location>
        <begin position="9"/>
        <end position="16"/>
    </location>
    <ligand>
        <name>ATP</name>
        <dbReference type="ChEBI" id="CHEBI:30616"/>
    </ligand>
</feature>
<comment type="cofactor">
    <cofactor evidence="1 10">
        <name>Mg(2+)</name>
        <dbReference type="ChEBI" id="CHEBI:18420"/>
    </cofactor>
</comment>
<feature type="region of interest" description="Interaction with substrate tRNA" evidence="10">
    <location>
        <begin position="34"/>
        <end position="37"/>
    </location>
</feature>
<feature type="binding site" evidence="10">
    <location>
        <begin position="11"/>
        <end position="16"/>
    </location>
    <ligand>
        <name>substrate</name>
    </ligand>
</feature>
<dbReference type="Gene3D" id="1.10.20.140">
    <property type="match status" value="1"/>
</dbReference>
<evidence type="ECO:0000256" key="8">
    <source>
        <dbReference type="ARBA" id="ARBA00022842"/>
    </source>
</evidence>
<dbReference type="RefSeq" id="WP_025817028.1">
    <property type="nucleotide sequence ID" value="NZ_BAIZ01000041.1"/>
</dbReference>
<accession>A0A318HPY2</accession>
<evidence type="ECO:0000256" key="7">
    <source>
        <dbReference type="ARBA" id="ARBA00022840"/>
    </source>
</evidence>
<dbReference type="GO" id="GO:0005524">
    <property type="term" value="F:ATP binding"/>
    <property type="evidence" value="ECO:0007669"/>
    <property type="project" value="UniProtKB-UniRule"/>
</dbReference>
<feature type="site" description="Interaction with substrate tRNA" evidence="10">
    <location>
        <position position="100"/>
    </location>
</feature>
<evidence type="ECO:0000256" key="5">
    <source>
        <dbReference type="ARBA" id="ARBA00022694"/>
    </source>
</evidence>
<dbReference type="PANTHER" id="PTHR11088">
    <property type="entry name" value="TRNA DIMETHYLALLYLTRANSFERASE"/>
    <property type="match status" value="1"/>
</dbReference>
<keyword evidence="8 10" id="KW-0460">Magnesium</keyword>
<evidence type="ECO:0000256" key="12">
    <source>
        <dbReference type="RuleBase" id="RU003784"/>
    </source>
</evidence>
<evidence type="ECO:0000256" key="13">
    <source>
        <dbReference type="RuleBase" id="RU003785"/>
    </source>
</evidence>
<dbReference type="OrthoDB" id="9776390at2"/>
<dbReference type="EMBL" id="QJJX01000040">
    <property type="protein sequence ID" value="PXX19437.1"/>
    <property type="molecule type" value="Genomic_DNA"/>
</dbReference>
<dbReference type="GO" id="GO:0052381">
    <property type="term" value="F:tRNA dimethylallyltransferase activity"/>
    <property type="evidence" value="ECO:0007669"/>
    <property type="project" value="UniProtKB-UniRule"/>
</dbReference>
<comment type="similarity">
    <text evidence="3 10 13">Belongs to the IPP transferase family.</text>
</comment>
<keyword evidence="6 10" id="KW-0547">Nucleotide-binding</keyword>
<evidence type="ECO:0000256" key="11">
    <source>
        <dbReference type="RuleBase" id="RU003783"/>
    </source>
</evidence>
<evidence type="ECO:0000256" key="3">
    <source>
        <dbReference type="ARBA" id="ARBA00005842"/>
    </source>
</evidence>
<keyword evidence="7 10" id="KW-0067">ATP-binding</keyword>
<evidence type="ECO:0000256" key="10">
    <source>
        <dbReference type="HAMAP-Rule" id="MF_00185"/>
    </source>
</evidence>
<evidence type="ECO:0000313" key="14">
    <source>
        <dbReference type="EMBL" id="PXX19437.1"/>
    </source>
</evidence>
<dbReference type="NCBIfam" id="TIGR00174">
    <property type="entry name" value="miaA"/>
    <property type="match status" value="1"/>
</dbReference>
<evidence type="ECO:0000256" key="1">
    <source>
        <dbReference type="ARBA" id="ARBA00001946"/>
    </source>
</evidence>
<dbReference type="SUPFAM" id="SSF52540">
    <property type="entry name" value="P-loop containing nucleoside triphosphate hydrolases"/>
    <property type="match status" value="2"/>
</dbReference>
<dbReference type="HAMAP" id="MF_00185">
    <property type="entry name" value="IPP_trans"/>
    <property type="match status" value="1"/>
</dbReference>
<evidence type="ECO:0000256" key="9">
    <source>
        <dbReference type="ARBA" id="ARBA00049563"/>
    </source>
</evidence>
<protein>
    <recommendedName>
        <fullName evidence="10">tRNA dimethylallyltransferase</fullName>
        <ecNumber evidence="10">2.5.1.75</ecNumber>
    </recommendedName>
    <alternativeName>
        <fullName evidence="10">Dimethylallyl diphosphate:tRNA dimethylallyltransferase</fullName>
        <shortName evidence="10">DMAPP:tRNA dimethylallyltransferase</shortName>
        <shortName evidence="10">DMATase</shortName>
    </alternativeName>
    <alternativeName>
        <fullName evidence="10">Isopentenyl-diphosphate:tRNA isopentenyltransferase</fullName>
        <shortName evidence="10">IPP transferase</shortName>
        <shortName evidence="10">IPPT</shortName>
        <shortName evidence="10">IPTase</shortName>
    </alternativeName>
</protein>
<organism evidence="14 15">
    <name type="scientific">Hoylesella shahii DSM 15611 = JCM 12083</name>
    <dbReference type="NCBI Taxonomy" id="1122991"/>
    <lineage>
        <taxon>Bacteria</taxon>
        <taxon>Pseudomonadati</taxon>
        <taxon>Bacteroidota</taxon>
        <taxon>Bacteroidia</taxon>
        <taxon>Bacteroidales</taxon>
        <taxon>Prevotellaceae</taxon>
        <taxon>Hoylesella</taxon>
    </lineage>
</organism>
<dbReference type="InterPro" id="IPR027417">
    <property type="entry name" value="P-loop_NTPase"/>
</dbReference>
<sequence>MKTLIVVLGPTGVGKTALCLNLAQRYGAHIISADSRQMFAELPIGTAAATHKEQLLVPHHFVGNLKLDQYYSAACFETDALNLLDSLFQSNDVAVMTGGSMMYIDAVCHGIDDIPTVDDNTRLHVKQMLDEQGLDALVQKLKQLDPEHYDFVDKQNPRRVCHALEICLMTGNTYTSYRKKVRKQRPFNILKIGLNRERDVMYERINQRVLQMIDKGLEEEARRVYPLRGLNSLNTVGYKELFAYFDGNIPREEAIRQIQSNTRRYMRKQLTWFKKNTEITWFDPNDTEKITNFIDSFVGITD</sequence>
<dbReference type="GO" id="GO:0006400">
    <property type="term" value="P:tRNA modification"/>
    <property type="evidence" value="ECO:0007669"/>
    <property type="project" value="TreeGrafter"/>
</dbReference>
<comment type="subunit">
    <text evidence="10">Monomer.</text>
</comment>
<dbReference type="EC" id="2.5.1.75" evidence="10"/>
<dbReference type="STRING" id="1122991.GCA_000613445_00750"/>
<dbReference type="Pfam" id="PF01715">
    <property type="entry name" value="IPPT"/>
    <property type="match status" value="1"/>
</dbReference>
<comment type="caution">
    <text evidence="10">Lacks conserved residue(s) required for the propagation of feature annotation.</text>
</comment>
<name>A0A318HPY2_9BACT</name>
<dbReference type="InterPro" id="IPR018022">
    <property type="entry name" value="IPT"/>
</dbReference>
<dbReference type="PANTHER" id="PTHR11088:SF60">
    <property type="entry name" value="TRNA DIMETHYLALLYLTRANSFERASE"/>
    <property type="match status" value="1"/>
</dbReference>
<comment type="catalytic activity">
    <reaction evidence="9 10 11">
        <text>adenosine(37) in tRNA + dimethylallyl diphosphate = N(6)-dimethylallyladenosine(37) in tRNA + diphosphate</text>
        <dbReference type="Rhea" id="RHEA:26482"/>
        <dbReference type="Rhea" id="RHEA-COMP:10162"/>
        <dbReference type="Rhea" id="RHEA-COMP:10375"/>
        <dbReference type="ChEBI" id="CHEBI:33019"/>
        <dbReference type="ChEBI" id="CHEBI:57623"/>
        <dbReference type="ChEBI" id="CHEBI:74411"/>
        <dbReference type="ChEBI" id="CHEBI:74415"/>
        <dbReference type="EC" id="2.5.1.75"/>
    </reaction>
</comment>
<feature type="site" description="Interaction with substrate tRNA" evidence="10">
    <location>
        <position position="122"/>
    </location>
</feature>
<dbReference type="InterPro" id="IPR039657">
    <property type="entry name" value="Dimethylallyltransferase"/>
</dbReference>
<comment type="caution">
    <text evidence="14">The sequence shown here is derived from an EMBL/GenBank/DDBJ whole genome shotgun (WGS) entry which is preliminary data.</text>
</comment>
<keyword evidence="15" id="KW-1185">Reference proteome</keyword>
<evidence type="ECO:0000256" key="4">
    <source>
        <dbReference type="ARBA" id="ARBA00022679"/>
    </source>
</evidence>
<evidence type="ECO:0000313" key="15">
    <source>
        <dbReference type="Proteomes" id="UP000248314"/>
    </source>
</evidence>
<reference evidence="14 15" key="1">
    <citation type="submission" date="2018-05" db="EMBL/GenBank/DDBJ databases">
        <title>Genomic Encyclopedia of Type Strains, Phase I: the one thousand microbial genomes (KMG-I) project.</title>
        <authorList>
            <person name="Kyrpides N."/>
        </authorList>
    </citation>
    <scope>NUCLEOTIDE SEQUENCE [LARGE SCALE GENOMIC DNA]</scope>
    <source>
        <strain evidence="14 15">DSM 15611</strain>
    </source>
</reference>
<dbReference type="Gene3D" id="3.40.50.300">
    <property type="entry name" value="P-loop containing nucleotide triphosphate hydrolases"/>
    <property type="match status" value="1"/>
</dbReference>
<dbReference type="Proteomes" id="UP000248314">
    <property type="component" value="Unassembled WGS sequence"/>
</dbReference>
<evidence type="ECO:0000256" key="2">
    <source>
        <dbReference type="ARBA" id="ARBA00003213"/>
    </source>
</evidence>
<proteinExistence type="inferred from homology"/>